<protein>
    <submittedName>
        <fullName evidence="2">Splicing factor 3B subunit 5</fullName>
    </submittedName>
</protein>
<gene>
    <name evidence="2" type="primary">Sf3b5</name>
    <name evidence="2" type="ORF">TNCT_540971</name>
</gene>
<evidence type="ECO:0000313" key="3">
    <source>
        <dbReference type="Proteomes" id="UP000887116"/>
    </source>
</evidence>
<dbReference type="Proteomes" id="UP000887116">
    <property type="component" value="Unassembled WGS sequence"/>
</dbReference>
<dbReference type="AlphaFoldDB" id="A0A8X6FTH2"/>
<comment type="caution">
    <text evidence="2">The sequence shown here is derived from an EMBL/GenBank/DDBJ whole genome shotgun (WGS) entry which is preliminary data.</text>
</comment>
<dbReference type="InterPro" id="IPR009846">
    <property type="entry name" value="SF3b5/RDS3-10"/>
</dbReference>
<sequence>MYSSNLFALQIFVWHFILQISTLYQKIDIQIYFFDFIDNMGERYNIHSQLEHLQSKYIGTGHADTSKFEWLVNQHRDSFSSYIAHHDILNFFAIAENESKARIRFNLTEKMLTPCGPPPERADE</sequence>
<dbReference type="OrthoDB" id="274726at2759"/>
<dbReference type="GO" id="GO:0071011">
    <property type="term" value="C:precatalytic spliceosome"/>
    <property type="evidence" value="ECO:0007669"/>
    <property type="project" value="TreeGrafter"/>
</dbReference>
<accession>A0A8X6FTH2</accession>
<dbReference type="EMBL" id="BMAO01030268">
    <property type="protein sequence ID" value="GFQ66868.1"/>
    <property type="molecule type" value="Genomic_DNA"/>
</dbReference>
<feature type="chain" id="PRO_5036476967" evidence="1">
    <location>
        <begin position="24"/>
        <end position="124"/>
    </location>
</feature>
<feature type="signal peptide" evidence="1">
    <location>
        <begin position="1"/>
        <end position="23"/>
    </location>
</feature>
<reference evidence="2" key="1">
    <citation type="submission" date="2020-07" db="EMBL/GenBank/DDBJ databases">
        <title>Multicomponent nature underlies the extraordinary mechanical properties of spider dragline silk.</title>
        <authorList>
            <person name="Kono N."/>
            <person name="Nakamura H."/>
            <person name="Mori M."/>
            <person name="Yoshida Y."/>
            <person name="Ohtoshi R."/>
            <person name="Malay A.D."/>
            <person name="Moran D.A.P."/>
            <person name="Tomita M."/>
            <person name="Numata K."/>
            <person name="Arakawa K."/>
        </authorList>
    </citation>
    <scope>NUCLEOTIDE SEQUENCE</scope>
</reference>
<keyword evidence="1" id="KW-0732">Signal</keyword>
<dbReference type="GO" id="GO:0000398">
    <property type="term" value="P:mRNA splicing, via spliceosome"/>
    <property type="evidence" value="ECO:0007669"/>
    <property type="project" value="TreeGrafter"/>
</dbReference>
<keyword evidence="3" id="KW-1185">Reference proteome</keyword>
<proteinExistence type="predicted"/>
<evidence type="ECO:0000313" key="2">
    <source>
        <dbReference type="EMBL" id="GFQ66868.1"/>
    </source>
</evidence>
<organism evidence="2 3">
    <name type="scientific">Trichonephila clavata</name>
    <name type="common">Joro spider</name>
    <name type="synonym">Nephila clavata</name>
    <dbReference type="NCBI Taxonomy" id="2740835"/>
    <lineage>
        <taxon>Eukaryota</taxon>
        <taxon>Metazoa</taxon>
        <taxon>Ecdysozoa</taxon>
        <taxon>Arthropoda</taxon>
        <taxon>Chelicerata</taxon>
        <taxon>Arachnida</taxon>
        <taxon>Araneae</taxon>
        <taxon>Araneomorphae</taxon>
        <taxon>Entelegynae</taxon>
        <taxon>Araneoidea</taxon>
        <taxon>Nephilidae</taxon>
        <taxon>Trichonephila</taxon>
    </lineage>
</organism>
<dbReference type="PANTHER" id="PTHR20978:SF0">
    <property type="entry name" value="SPLICING FACTOR 3B SUBUNIT 5"/>
    <property type="match status" value="1"/>
</dbReference>
<evidence type="ECO:0000256" key="1">
    <source>
        <dbReference type="SAM" id="SignalP"/>
    </source>
</evidence>
<dbReference type="Pfam" id="PF07189">
    <property type="entry name" value="SF3b10"/>
    <property type="match status" value="1"/>
</dbReference>
<dbReference type="PANTHER" id="PTHR20978">
    <property type="entry name" value="SPLICING FACTOR 3B SUBUNIT 5"/>
    <property type="match status" value="1"/>
</dbReference>
<dbReference type="GO" id="GO:0005686">
    <property type="term" value="C:U2 snRNP"/>
    <property type="evidence" value="ECO:0007669"/>
    <property type="project" value="TreeGrafter"/>
</dbReference>
<name>A0A8X6FTH2_TRICU</name>